<dbReference type="PANTHER" id="PTHR30157:SF0">
    <property type="entry name" value="NADPH-DEPENDENT FERRIC-CHELATE REDUCTASE"/>
    <property type="match status" value="1"/>
</dbReference>
<evidence type="ECO:0000313" key="3">
    <source>
        <dbReference type="Proteomes" id="UP001427805"/>
    </source>
</evidence>
<proteinExistence type="predicted"/>
<dbReference type="EMBL" id="JBDIZK010000008">
    <property type="protein sequence ID" value="MEN3748435.1"/>
    <property type="molecule type" value="Genomic_DNA"/>
</dbReference>
<dbReference type="RefSeq" id="WP_346247459.1">
    <property type="nucleotide sequence ID" value="NZ_JBDIZK010000008.1"/>
</dbReference>
<dbReference type="Gene3D" id="2.40.30.10">
    <property type="entry name" value="Translation factors"/>
    <property type="match status" value="1"/>
</dbReference>
<name>A0ABV0BED2_9SPHN</name>
<accession>A0ABV0BED2</accession>
<sequence length="248" mass="25979">MGAMDAAAPSGLRVAGRLDRALIRLLMKPATIVASEQVADGFRLITMEGPVLQGVDWTPGQKLQVAMGSAFVARTYTPIEWNPVAGRACILGVADGGGPGSRWLNGVVPGDRCDLFGPRASLSLDRMPGPLVICGDETSLGLAYAAVYHLAGWDVSILLEVADLDRGRRVAAALGLRHIALFARCADEGHLPAMAELLVEQADAGASLVLTGRAGSIQVLKRALKARHVPAARIATKAYWAPGKTGLD</sequence>
<evidence type="ECO:0000313" key="2">
    <source>
        <dbReference type="EMBL" id="MEN3748435.1"/>
    </source>
</evidence>
<feature type="domain" description="FAD-binding FR-type" evidence="1">
    <location>
        <begin position="25"/>
        <end position="125"/>
    </location>
</feature>
<dbReference type="PROSITE" id="PS51384">
    <property type="entry name" value="FAD_FR"/>
    <property type="match status" value="1"/>
</dbReference>
<dbReference type="Gene3D" id="3.40.50.80">
    <property type="entry name" value="Nucleotide-binding domain of ferredoxin-NADP reductase (FNR) module"/>
    <property type="match status" value="1"/>
</dbReference>
<protein>
    <recommendedName>
        <fullName evidence="1">FAD-binding FR-type domain-containing protein</fullName>
    </recommendedName>
</protein>
<dbReference type="InterPro" id="IPR017938">
    <property type="entry name" value="Riboflavin_synthase-like_b-brl"/>
</dbReference>
<dbReference type="InterPro" id="IPR017927">
    <property type="entry name" value="FAD-bd_FR_type"/>
</dbReference>
<keyword evidence="3" id="KW-1185">Reference proteome</keyword>
<evidence type="ECO:0000259" key="1">
    <source>
        <dbReference type="PROSITE" id="PS51384"/>
    </source>
</evidence>
<comment type="caution">
    <text evidence="2">The sequence shown here is derived from an EMBL/GenBank/DDBJ whole genome shotgun (WGS) entry which is preliminary data.</text>
</comment>
<dbReference type="SUPFAM" id="SSF63380">
    <property type="entry name" value="Riboflavin synthase domain-like"/>
    <property type="match status" value="1"/>
</dbReference>
<dbReference type="PANTHER" id="PTHR30157">
    <property type="entry name" value="FERRIC REDUCTASE, NADPH-DEPENDENT"/>
    <property type="match status" value="1"/>
</dbReference>
<gene>
    <name evidence="2" type="ORF">TPR58_14765</name>
</gene>
<dbReference type="InterPro" id="IPR039261">
    <property type="entry name" value="FNR_nucleotide-bd"/>
</dbReference>
<dbReference type="InterPro" id="IPR039374">
    <property type="entry name" value="SIP_fam"/>
</dbReference>
<dbReference type="Proteomes" id="UP001427805">
    <property type="component" value="Unassembled WGS sequence"/>
</dbReference>
<reference evidence="2 3" key="1">
    <citation type="submission" date="2024-05" db="EMBL/GenBank/DDBJ databases">
        <title>Sphingomonas sp. HF-S3 16S ribosomal RNA gene Genome sequencing and assembly.</title>
        <authorList>
            <person name="Lee H."/>
        </authorList>
    </citation>
    <scope>NUCLEOTIDE SEQUENCE [LARGE SCALE GENOMIC DNA]</scope>
    <source>
        <strain evidence="2 3">HF-S3</strain>
    </source>
</reference>
<organism evidence="2 3">
    <name type="scientific">Sphingomonas rustica</name>
    <dbReference type="NCBI Taxonomy" id="3103142"/>
    <lineage>
        <taxon>Bacteria</taxon>
        <taxon>Pseudomonadati</taxon>
        <taxon>Pseudomonadota</taxon>
        <taxon>Alphaproteobacteria</taxon>
        <taxon>Sphingomonadales</taxon>
        <taxon>Sphingomonadaceae</taxon>
        <taxon>Sphingomonas</taxon>
    </lineage>
</organism>